<accession>A0ACA9SZG5</accession>
<reference evidence="1" key="1">
    <citation type="submission" date="2021-06" db="EMBL/GenBank/DDBJ databases">
        <authorList>
            <person name="Kallberg Y."/>
            <person name="Tangrot J."/>
            <person name="Rosling A."/>
        </authorList>
    </citation>
    <scope>NUCLEOTIDE SEQUENCE</scope>
    <source>
        <strain evidence="1">MA461A</strain>
    </source>
</reference>
<dbReference type="Proteomes" id="UP000789920">
    <property type="component" value="Unassembled WGS sequence"/>
</dbReference>
<dbReference type="EMBL" id="CAJVQC010175450">
    <property type="protein sequence ID" value="CAG8851312.1"/>
    <property type="molecule type" value="Genomic_DNA"/>
</dbReference>
<sequence>FSMPLIAVGSIDQFGSTYPLAFALVYAETKDFYCWLALMAAISTVFSNTKHQLCTWHIFKNIRNKLKGIHIDEFVQAVRRLMYDDLSEHQTNKEITELWTRFPNTK</sequence>
<name>A0ACA9SZG5_9GLOM</name>
<keyword evidence="2" id="KW-1185">Reference proteome</keyword>
<feature type="non-terminal residue" evidence="1">
    <location>
        <position position="106"/>
    </location>
</feature>
<feature type="non-terminal residue" evidence="1">
    <location>
        <position position="1"/>
    </location>
</feature>
<organism evidence="1 2">
    <name type="scientific">Racocetra persica</name>
    <dbReference type="NCBI Taxonomy" id="160502"/>
    <lineage>
        <taxon>Eukaryota</taxon>
        <taxon>Fungi</taxon>
        <taxon>Fungi incertae sedis</taxon>
        <taxon>Mucoromycota</taxon>
        <taxon>Glomeromycotina</taxon>
        <taxon>Glomeromycetes</taxon>
        <taxon>Diversisporales</taxon>
        <taxon>Gigasporaceae</taxon>
        <taxon>Racocetra</taxon>
    </lineage>
</organism>
<comment type="caution">
    <text evidence="1">The sequence shown here is derived from an EMBL/GenBank/DDBJ whole genome shotgun (WGS) entry which is preliminary data.</text>
</comment>
<protein>
    <submittedName>
        <fullName evidence="1">5757_t:CDS:1</fullName>
    </submittedName>
</protein>
<gene>
    <name evidence="1" type="ORF">RPERSI_LOCUS36508</name>
</gene>
<evidence type="ECO:0000313" key="1">
    <source>
        <dbReference type="EMBL" id="CAG8851312.1"/>
    </source>
</evidence>
<proteinExistence type="predicted"/>
<evidence type="ECO:0000313" key="2">
    <source>
        <dbReference type="Proteomes" id="UP000789920"/>
    </source>
</evidence>